<gene>
    <name evidence="2" type="ORF">MBESOW_P3790</name>
</gene>
<evidence type="ECO:0000313" key="3">
    <source>
        <dbReference type="Proteomes" id="UP000290975"/>
    </source>
</evidence>
<dbReference type="RefSeq" id="WP_119749441.1">
    <property type="nucleotide sequence ID" value="NZ_BBQY01000040.1"/>
</dbReference>
<protein>
    <submittedName>
        <fullName evidence="2">Uncharacterized protein</fullName>
    </submittedName>
</protein>
<name>A0A401J7C2_SPHXE</name>
<evidence type="ECO:0000256" key="1">
    <source>
        <dbReference type="SAM" id="MobiDB-lite"/>
    </source>
</evidence>
<comment type="caution">
    <text evidence="2">The sequence shown here is derived from an EMBL/GenBank/DDBJ whole genome shotgun (WGS) entry which is preliminary data.</text>
</comment>
<proteinExistence type="predicted"/>
<dbReference type="Proteomes" id="UP000290975">
    <property type="component" value="Unassembled WGS sequence"/>
</dbReference>
<organism evidence="2 3">
    <name type="scientific">Sphingobium xenophagum</name>
    <dbReference type="NCBI Taxonomy" id="121428"/>
    <lineage>
        <taxon>Bacteria</taxon>
        <taxon>Pseudomonadati</taxon>
        <taxon>Pseudomonadota</taxon>
        <taxon>Alphaproteobacteria</taxon>
        <taxon>Sphingomonadales</taxon>
        <taxon>Sphingomonadaceae</taxon>
        <taxon>Sphingobium</taxon>
    </lineage>
</organism>
<feature type="region of interest" description="Disordered" evidence="1">
    <location>
        <begin position="51"/>
        <end position="70"/>
    </location>
</feature>
<dbReference type="EMBL" id="BBQY01000040">
    <property type="protein sequence ID" value="GBH32559.1"/>
    <property type="molecule type" value="Genomic_DNA"/>
</dbReference>
<evidence type="ECO:0000313" key="2">
    <source>
        <dbReference type="EMBL" id="GBH32559.1"/>
    </source>
</evidence>
<accession>A0A401J7C2</accession>
<keyword evidence="3" id="KW-1185">Reference proteome</keyword>
<dbReference type="AlphaFoldDB" id="A0A401J7C2"/>
<reference evidence="2 3" key="1">
    <citation type="submission" date="2014-12" db="EMBL/GenBank/DDBJ databases">
        <title>Whole genome sequencing of Sphingobium xenophagum OW59.</title>
        <authorList>
            <person name="Ohta Y."/>
            <person name="Nishi S."/>
            <person name="Hatada Y."/>
        </authorList>
    </citation>
    <scope>NUCLEOTIDE SEQUENCE [LARGE SCALE GENOMIC DNA]</scope>
    <source>
        <strain evidence="2 3">OW59</strain>
    </source>
</reference>
<sequence>MRTSSQHSLQSFRVDIHFFSGNDLYACETYRIDAPDWYRAEQQALQLSGESAYDNGRVPDLRRTATSSLA</sequence>